<gene>
    <name evidence="1" type="ORF">PENTCL1PPCAC_17281</name>
</gene>
<evidence type="ECO:0000313" key="1">
    <source>
        <dbReference type="EMBL" id="GMS95106.1"/>
    </source>
</evidence>
<feature type="non-terminal residue" evidence="1">
    <location>
        <position position="1"/>
    </location>
</feature>
<protein>
    <submittedName>
        <fullName evidence="1">Uncharacterized protein</fullName>
    </submittedName>
</protein>
<name>A0AAV5TL81_9BILA</name>
<accession>A0AAV5TL81</accession>
<dbReference type="Proteomes" id="UP001432027">
    <property type="component" value="Unassembled WGS sequence"/>
</dbReference>
<reference evidence="1" key="1">
    <citation type="submission" date="2023-10" db="EMBL/GenBank/DDBJ databases">
        <title>Genome assembly of Pristionchus species.</title>
        <authorList>
            <person name="Yoshida K."/>
            <person name="Sommer R.J."/>
        </authorList>
    </citation>
    <scope>NUCLEOTIDE SEQUENCE</scope>
    <source>
        <strain evidence="1">RS0144</strain>
    </source>
</reference>
<dbReference type="EMBL" id="BTSX01000004">
    <property type="protein sequence ID" value="GMS95106.1"/>
    <property type="molecule type" value="Genomic_DNA"/>
</dbReference>
<sequence length="93" mass="11170">LTIAYSVRDESSWRYDNEVRMRVRIGMRKLRRKVRNMIADALDDRDIMEEKIELRLKCNRAAVTAVEIIRKIMSKKRPVESTQVDNFKRARME</sequence>
<keyword evidence="2" id="KW-1185">Reference proteome</keyword>
<proteinExistence type="predicted"/>
<organism evidence="1 2">
    <name type="scientific">Pristionchus entomophagus</name>
    <dbReference type="NCBI Taxonomy" id="358040"/>
    <lineage>
        <taxon>Eukaryota</taxon>
        <taxon>Metazoa</taxon>
        <taxon>Ecdysozoa</taxon>
        <taxon>Nematoda</taxon>
        <taxon>Chromadorea</taxon>
        <taxon>Rhabditida</taxon>
        <taxon>Rhabditina</taxon>
        <taxon>Diplogasteromorpha</taxon>
        <taxon>Diplogasteroidea</taxon>
        <taxon>Neodiplogasteridae</taxon>
        <taxon>Pristionchus</taxon>
    </lineage>
</organism>
<evidence type="ECO:0000313" key="2">
    <source>
        <dbReference type="Proteomes" id="UP001432027"/>
    </source>
</evidence>
<dbReference type="AlphaFoldDB" id="A0AAV5TL81"/>
<comment type="caution">
    <text evidence="1">The sequence shown here is derived from an EMBL/GenBank/DDBJ whole genome shotgun (WGS) entry which is preliminary data.</text>
</comment>